<sequence>MRSWSGDVVLSEQLEAVADGGESVLRPLLVDLEELSGLLEGNPAWGGGRILVTTGECWPVAVGADASWTGASRRMGMSSGGWTSRARDRVMPTATWRTSSRRSTSRISPGS</sequence>
<evidence type="ECO:0000256" key="1">
    <source>
        <dbReference type="SAM" id="MobiDB-lite"/>
    </source>
</evidence>
<dbReference type="EMBL" id="JANFNG010000005">
    <property type="protein sequence ID" value="MCQ4080929.1"/>
    <property type="molecule type" value="Genomic_DNA"/>
</dbReference>
<protein>
    <submittedName>
        <fullName evidence="2">Uncharacterized protein</fullName>
    </submittedName>
</protein>
<name>A0ABT1PTC2_9ACTN</name>
<keyword evidence="3" id="KW-1185">Reference proteome</keyword>
<gene>
    <name evidence="2" type="ORF">NGB36_10030</name>
</gene>
<evidence type="ECO:0000313" key="3">
    <source>
        <dbReference type="Proteomes" id="UP001057702"/>
    </source>
</evidence>
<dbReference type="RefSeq" id="WP_255919830.1">
    <property type="nucleotide sequence ID" value="NZ_JANFNG010000005.1"/>
</dbReference>
<feature type="compositionally biased region" description="Low complexity" evidence="1">
    <location>
        <begin position="72"/>
        <end position="81"/>
    </location>
</feature>
<accession>A0ABT1PTC2</accession>
<organism evidence="2 3">
    <name type="scientific">Streptomyces humicola</name>
    <dbReference type="NCBI Taxonomy" id="2953240"/>
    <lineage>
        <taxon>Bacteria</taxon>
        <taxon>Bacillati</taxon>
        <taxon>Actinomycetota</taxon>
        <taxon>Actinomycetes</taxon>
        <taxon>Kitasatosporales</taxon>
        <taxon>Streptomycetaceae</taxon>
        <taxon>Streptomyces</taxon>
    </lineage>
</organism>
<reference evidence="2" key="1">
    <citation type="submission" date="2022-06" db="EMBL/GenBank/DDBJ databases">
        <title>Draft genome sequence of Streptomyces sp. RB6PN25 isolated from peat swamp forest in Thailand.</title>
        <authorList>
            <person name="Duangmal K."/>
            <person name="Klaysubun C."/>
        </authorList>
    </citation>
    <scope>NUCLEOTIDE SEQUENCE</scope>
    <source>
        <strain evidence="2">RB6PN25</strain>
    </source>
</reference>
<comment type="caution">
    <text evidence="2">The sequence shown here is derived from an EMBL/GenBank/DDBJ whole genome shotgun (WGS) entry which is preliminary data.</text>
</comment>
<dbReference type="Proteomes" id="UP001057702">
    <property type="component" value="Unassembled WGS sequence"/>
</dbReference>
<feature type="region of interest" description="Disordered" evidence="1">
    <location>
        <begin position="72"/>
        <end position="111"/>
    </location>
</feature>
<evidence type="ECO:0000313" key="2">
    <source>
        <dbReference type="EMBL" id="MCQ4080929.1"/>
    </source>
</evidence>
<proteinExistence type="predicted"/>